<keyword evidence="5 11" id="KW-0812">Transmembrane</keyword>
<reference evidence="13" key="1">
    <citation type="submission" date="2021-08" db="EMBL/GenBank/DDBJ databases">
        <title>WGS assembly of Ceratopteris richardii.</title>
        <authorList>
            <person name="Marchant D.B."/>
            <person name="Chen G."/>
            <person name="Jenkins J."/>
            <person name="Shu S."/>
            <person name="Leebens-Mack J."/>
            <person name="Grimwood J."/>
            <person name="Schmutz J."/>
            <person name="Soltis P."/>
            <person name="Soltis D."/>
            <person name="Chen Z.-H."/>
        </authorList>
    </citation>
    <scope>NUCLEOTIDE SEQUENCE</scope>
    <source>
        <strain evidence="13">Whitten #5841</strain>
        <tissue evidence="13">Leaf</tissue>
    </source>
</reference>
<keyword evidence="7" id="KW-0547">Nucleotide-binding</keyword>
<keyword evidence="4" id="KW-0934">Plastid</keyword>
<feature type="transmembrane region" description="Helical" evidence="11">
    <location>
        <begin position="1409"/>
        <end position="1435"/>
    </location>
</feature>
<dbReference type="InterPro" id="IPR017871">
    <property type="entry name" value="ABC_transporter-like_CS"/>
</dbReference>
<dbReference type="EMBL" id="CM035435">
    <property type="protein sequence ID" value="KAH7290029.1"/>
    <property type="molecule type" value="Genomic_DNA"/>
</dbReference>
<gene>
    <name evidence="13" type="ORF">KP509_30G029300</name>
</gene>
<dbReference type="Pfam" id="PF01061">
    <property type="entry name" value="ABC2_membrane"/>
    <property type="match status" value="2"/>
</dbReference>
<dbReference type="Pfam" id="PF08370">
    <property type="entry name" value="PDR_assoc"/>
    <property type="match status" value="1"/>
</dbReference>
<feature type="transmembrane region" description="Helical" evidence="11">
    <location>
        <begin position="651"/>
        <end position="672"/>
    </location>
</feature>
<keyword evidence="10 11" id="KW-0472">Membrane</keyword>
<dbReference type="InterPro" id="IPR003439">
    <property type="entry name" value="ABC_transporter-like_ATP-bd"/>
</dbReference>
<feature type="domain" description="ABC transporter" evidence="12">
    <location>
        <begin position="137"/>
        <end position="410"/>
    </location>
</feature>
<feature type="transmembrane region" description="Helical" evidence="11">
    <location>
        <begin position="625"/>
        <end position="645"/>
    </location>
</feature>
<dbReference type="SMART" id="SM00382">
    <property type="entry name" value="AAA"/>
    <property type="match status" value="2"/>
</dbReference>
<evidence type="ECO:0000313" key="13">
    <source>
        <dbReference type="EMBL" id="KAH7290029.1"/>
    </source>
</evidence>
<dbReference type="Proteomes" id="UP000825935">
    <property type="component" value="Chromosome 30"/>
</dbReference>
<feature type="transmembrane region" description="Helical" evidence="11">
    <location>
        <begin position="508"/>
        <end position="527"/>
    </location>
</feature>
<dbReference type="CDD" id="cd03232">
    <property type="entry name" value="ABCG_PDR_domain2"/>
    <property type="match status" value="1"/>
</dbReference>
<dbReference type="InterPro" id="IPR034003">
    <property type="entry name" value="ABCG_PDR_2"/>
</dbReference>
<evidence type="ECO:0000256" key="11">
    <source>
        <dbReference type="SAM" id="Phobius"/>
    </source>
</evidence>
<dbReference type="OrthoDB" id="66620at2759"/>
<dbReference type="InterPro" id="IPR027417">
    <property type="entry name" value="P-loop_NTPase"/>
</dbReference>
<dbReference type="InterPro" id="IPR003593">
    <property type="entry name" value="AAA+_ATPase"/>
</dbReference>
<keyword evidence="8" id="KW-0067">ATP-binding</keyword>
<keyword evidence="6" id="KW-0677">Repeat</keyword>
<evidence type="ECO:0000256" key="4">
    <source>
        <dbReference type="ARBA" id="ARBA00022528"/>
    </source>
</evidence>
<evidence type="ECO:0000256" key="9">
    <source>
        <dbReference type="ARBA" id="ARBA00022989"/>
    </source>
</evidence>
<dbReference type="InterPro" id="IPR013581">
    <property type="entry name" value="PDR_assoc"/>
</dbReference>
<evidence type="ECO:0000256" key="2">
    <source>
        <dbReference type="ARBA" id="ARBA00006012"/>
    </source>
</evidence>
<accession>A0A8T2R114</accession>
<feature type="transmembrane region" description="Helical" evidence="11">
    <location>
        <begin position="1270"/>
        <end position="1288"/>
    </location>
</feature>
<dbReference type="PROSITE" id="PS50893">
    <property type="entry name" value="ABC_TRANSPORTER_2"/>
    <property type="match status" value="2"/>
</dbReference>
<evidence type="ECO:0000256" key="5">
    <source>
        <dbReference type="ARBA" id="ARBA00022692"/>
    </source>
</evidence>
<dbReference type="GO" id="GO:0005886">
    <property type="term" value="C:plasma membrane"/>
    <property type="evidence" value="ECO:0007669"/>
    <property type="project" value="UniProtKB-ARBA"/>
</dbReference>
<dbReference type="Pfam" id="PF00005">
    <property type="entry name" value="ABC_tran"/>
    <property type="match status" value="2"/>
</dbReference>
<dbReference type="GO" id="GO:0005524">
    <property type="term" value="F:ATP binding"/>
    <property type="evidence" value="ECO:0007669"/>
    <property type="project" value="UniProtKB-KW"/>
</dbReference>
<dbReference type="FunFam" id="3.40.50.300:FF:000179">
    <property type="entry name" value="ABC transporter G family member 34"/>
    <property type="match status" value="1"/>
</dbReference>
<proteinExistence type="inferred from homology"/>
<feature type="transmembrane region" description="Helical" evidence="11">
    <location>
        <begin position="1300"/>
        <end position="1321"/>
    </location>
</feature>
<feature type="transmembrane region" description="Helical" evidence="11">
    <location>
        <begin position="733"/>
        <end position="761"/>
    </location>
</feature>
<dbReference type="PROSITE" id="PS00211">
    <property type="entry name" value="ABC_TRANSPORTER_1"/>
    <property type="match status" value="1"/>
</dbReference>
<keyword evidence="3" id="KW-0813">Transport</keyword>
<protein>
    <recommendedName>
        <fullName evidence="12">ABC transporter domain-containing protein</fullName>
    </recommendedName>
</protein>
<keyword evidence="9 11" id="KW-1133">Transmembrane helix</keyword>
<dbReference type="InterPro" id="IPR013525">
    <property type="entry name" value="ABC2_TM"/>
</dbReference>
<sequence>MGKDVAVHMEVECIRVEVETLHLETTEARVPTELPETSAAKEQLDVEEDAEACETDVHKMDRAANAHLLRKLLPNSSQSDIHCLFSRIRHRFNRVGMELPKFKITFQNLSAEADMYVGERSLPTLFSYTINSIESLLTKLHITKTRKAKFPILEDLSGIIKPSRMTLLLGPPGSGKSTFLKALCGQTDHNLKVSGRVMYNAHSLNEFVPQRVAAYVSQHNHHICEMTVRETLDFSRRCQGVGTRHEMLTELIKMEKEAGIDPDPQIDLFMKAIAVEGQETNIMTDFVIKLLDLGDCADNVIGNELQRGISGGQKRRVTIGEALVGPSRILLMDDISTGLDSMTIHRIVQSLSNIVHHLDGTVLVSLLQPLPETFELFDDVLILAEGQIAYQGPRHKIPEFFAERGFMCPLRKSMPEFLQEVFSRKDQEKYWVKHNEPYRFISAGEFTCAQRSSKQGHRIRKEITLSLKKPPIQLPPLCSQMYGTSKSKLWTACFWRELLLMKRNLSTILIKIIQVSLISVITATVFFRKTLHPNNKEDAKIYMGGLFLGLINVNFSAFTELFATIKCLPVLHVQKTQLLYPCWIMVLTTATLRVIVSLVEAGFWVSLTYYEIGYTPEVMRFVQQFMVLLFTSQMAFGLFRLIGAISKCVAIANTYGSFILACIFMSAGFAITRENIKKWWIWCYWTSPLMYANNALAVNEFSSPRWNLELNGSNASVRIGQALMETHGLFTDAHWYAIGLGALAGFTFLFNLLYTLVLTYLNFFNRPQSLITDLILRERLRNKKGSIYTSAMETCPSLNREIRVIKDGDVGNQQAWPDCSCRTTNPVIEGMSLPFQPLCLTFRDINYYIDMPTIQQGTRGNRLQLLSNVNGVFKPRVLTALMGISGAGKTTLLDVLAGRKTAGYLYGDIRICGYPKKQETFNRIAGYCEQDDIHLPYVTVKESLIYSAWLRLPKEIDAYLKTAFLEEVMHLVELDNLSHAIVGSSGEAGITIEQKKRLSIAVELVANPSILFLDEPTSGLDARAAAIVIRTIRKAANTGRTVVCTIHQPGIEIFETFDELLLLKQGGKLIYAGQLGFRSRKLVQYFESIPCVPKLMNGMNPATWMLEVTASSFESQSGVNFAQQYEASSLFKDNQACIERMHSAPEGSKELRFPTKYNQNFVGQITVSLWRQHASYFRNPDYNVHRLAYTGMVAFLCGTFYWNFGSKITREVDLMNAMGGLYSAVIFLGTTNANMIQPVAGFERVVFYRERAAGMYSSFSYAFAQLMIEIPYNLLQSLIYGPIVYLMMNFERTSLKFFRFQFFVFSCFLYCTYFGMMLVGITPNYGISGMIASMIYSMWHLFSGFAIPVTRIPIWWKWCYWINPISWTLNGLITSQFGDINNIFLSVSGDQACTIAEYLRQYQGYRIEFLPVVAIVHVGIIVLFALLFAISMQILNFQKR</sequence>
<dbReference type="PANTHER" id="PTHR19241">
    <property type="entry name" value="ATP-BINDING CASSETTE TRANSPORTER"/>
    <property type="match status" value="1"/>
</dbReference>
<comment type="subcellular location">
    <subcellularLocation>
        <location evidence="1">Membrane</location>
        <topology evidence="1">Multi-pass membrane protein</topology>
    </subcellularLocation>
</comment>
<feature type="transmembrane region" description="Helical" evidence="11">
    <location>
        <begin position="1187"/>
        <end position="1204"/>
    </location>
</feature>
<keyword evidence="4" id="KW-0150">Chloroplast</keyword>
<evidence type="ECO:0000313" key="14">
    <source>
        <dbReference type="Proteomes" id="UP000825935"/>
    </source>
</evidence>
<feature type="transmembrane region" description="Helical" evidence="11">
    <location>
        <begin position="539"/>
        <end position="558"/>
    </location>
</feature>
<evidence type="ECO:0000256" key="7">
    <source>
        <dbReference type="ARBA" id="ARBA00022741"/>
    </source>
</evidence>
<dbReference type="GO" id="GO:0140359">
    <property type="term" value="F:ABC-type transporter activity"/>
    <property type="evidence" value="ECO:0007669"/>
    <property type="project" value="InterPro"/>
</dbReference>
<feature type="domain" description="ABC transporter" evidence="12">
    <location>
        <begin position="840"/>
        <end position="1090"/>
    </location>
</feature>
<evidence type="ECO:0000256" key="1">
    <source>
        <dbReference type="ARBA" id="ARBA00004141"/>
    </source>
</evidence>
<dbReference type="SUPFAM" id="SSF52540">
    <property type="entry name" value="P-loop containing nucleoside triphosphate hydrolases"/>
    <property type="match status" value="2"/>
</dbReference>
<feature type="transmembrane region" description="Helical" evidence="11">
    <location>
        <begin position="578"/>
        <end position="605"/>
    </location>
</feature>
<keyword evidence="14" id="KW-1185">Reference proteome</keyword>
<name>A0A8T2R114_CERRI</name>
<dbReference type="FunFam" id="3.40.50.300:FF:000059">
    <property type="entry name" value="ABC transporter G family member 40"/>
    <property type="match status" value="1"/>
</dbReference>
<dbReference type="Gene3D" id="3.40.50.300">
    <property type="entry name" value="P-loop containing nucleotide triphosphate hydrolases"/>
    <property type="match status" value="2"/>
</dbReference>
<evidence type="ECO:0000256" key="3">
    <source>
        <dbReference type="ARBA" id="ARBA00022448"/>
    </source>
</evidence>
<evidence type="ECO:0000259" key="12">
    <source>
        <dbReference type="PROSITE" id="PS50893"/>
    </source>
</evidence>
<organism evidence="13 14">
    <name type="scientific">Ceratopteris richardii</name>
    <name type="common">Triangle waterfern</name>
    <dbReference type="NCBI Taxonomy" id="49495"/>
    <lineage>
        <taxon>Eukaryota</taxon>
        <taxon>Viridiplantae</taxon>
        <taxon>Streptophyta</taxon>
        <taxon>Embryophyta</taxon>
        <taxon>Tracheophyta</taxon>
        <taxon>Polypodiopsida</taxon>
        <taxon>Polypodiidae</taxon>
        <taxon>Polypodiales</taxon>
        <taxon>Pteridineae</taxon>
        <taxon>Pteridaceae</taxon>
        <taxon>Parkerioideae</taxon>
        <taxon>Ceratopteris</taxon>
    </lineage>
</organism>
<dbReference type="GO" id="GO:0016887">
    <property type="term" value="F:ATP hydrolysis activity"/>
    <property type="evidence" value="ECO:0007669"/>
    <property type="project" value="InterPro"/>
</dbReference>
<evidence type="ECO:0000256" key="8">
    <source>
        <dbReference type="ARBA" id="ARBA00022840"/>
    </source>
</evidence>
<evidence type="ECO:0000256" key="6">
    <source>
        <dbReference type="ARBA" id="ARBA00022737"/>
    </source>
</evidence>
<comment type="similarity">
    <text evidence="2">Belongs to the ABC transporter superfamily. ABCG family. PDR (TC 3.A.1.205) subfamily.</text>
</comment>
<comment type="caution">
    <text evidence="13">The sequence shown here is derived from an EMBL/GenBank/DDBJ whole genome shotgun (WGS) entry which is preliminary data.</text>
</comment>
<evidence type="ECO:0000256" key="10">
    <source>
        <dbReference type="ARBA" id="ARBA00023136"/>
    </source>
</evidence>
<feature type="transmembrane region" description="Helical" evidence="11">
    <location>
        <begin position="1327"/>
        <end position="1347"/>
    </location>
</feature>